<comment type="caution">
    <text evidence="3">The sequence shown here is derived from an EMBL/GenBank/DDBJ whole genome shotgun (WGS) entry which is preliminary data.</text>
</comment>
<feature type="compositionally biased region" description="Polar residues" evidence="1">
    <location>
        <begin position="38"/>
        <end position="50"/>
    </location>
</feature>
<feature type="domain" description="DUF4367" evidence="2">
    <location>
        <begin position="82"/>
        <end position="186"/>
    </location>
</feature>
<dbReference type="AlphaFoldDB" id="A0A8J7W8B3"/>
<proteinExistence type="predicted"/>
<dbReference type="Pfam" id="PF14285">
    <property type="entry name" value="DUF4367"/>
    <property type="match status" value="1"/>
</dbReference>
<evidence type="ECO:0000313" key="4">
    <source>
        <dbReference type="Proteomes" id="UP000730161"/>
    </source>
</evidence>
<name>A0A8J7W8B3_9EURY</name>
<dbReference type="EMBL" id="JWHL01000015">
    <property type="protein sequence ID" value="MBR1369576.1"/>
    <property type="molecule type" value="Genomic_DNA"/>
</dbReference>
<dbReference type="Proteomes" id="UP000730161">
    <property type="component" value="Unassembled WGS sequence"/>
</dbReference>
<accession>A0A8J7W8B3</accession>
<dbReference type="OrthoDB" id="137725at2157"/>
<dbReference type="RefSeq" id="WP_211531294.1">
    <property type="nucleotide sequence ID" value="NZ_JWHL01000015.1"/>
</dbReference>
<protein>
    <recommendedName>
        <fullName evidence="2">DUF4367 domain-containing protein</fullName>
    </recommendedName>
</protein>
<organism evidence="3 4">
    <name type="scientific">Methanocalculus chunghsingensis</name>
    <dbReference type="NCBI Taxonomy" id="156457"/>
    <lineage>
        <taxon>Archaea</taxon>
        <taxon>Methanobacteriati</taxon>
        <taxon>Methanobacteriota</taxon>
        <taxon>Stenosarchaea group</taxon>
        <taxon>Methanomicrobia</taxon>
        <taxon>Methanomicrobiales</taxon>
        <taxon>Methanocalculaceae</taxon>
        <taxon>Methanocalculus</taxon>
    </lineage>
</organism>
<evidence type="ECO:0000256" key="1">
    <source>
        <dbReference type="SAM" id="MobiDB-lite"/>
    </source>
</evidence>
<dbReference type="InterPro" id="IPR025377">
    <property type="entry name" value="DUF4367"/>
</dbReference>
<keyword evidence="4" id="KW-1185">Reference proteome</keyword>
<gene>
    <name evidence="3" type="ORF">RJ53_08780</name>
</gene>
<sequence>MIRNLLTPFILLLTAACLLCAGCTMPSDLLTPADGASNPDNDTITDISPTPTGPAFRTTPLYFTSLHSMQKLLHPDMTLALPGYLPEGYLFTDGSYAPASETGWRSVGYQRGSERVVLYQQHLDKGTFPIGSAVASMAPADTTIAGEPATLVVGKVTELFWSRDNLTLRLTGTLPAEEMIRIAESVHPAPYDPDTTPPYEYLPPANPMEKRFEIGQTHSADNRTVTFVSLECTPDGCEAVFLVDLVASPTIDPPPRGTSPPRSPDPVAVFRVDNGTPLRTTGSYSYRAEGDGTLIFWRTDPIPSGTKVFHATFTQFRDQIGLWEFSVSL</sequence>
<dbReference type="PROSITE" id="PS51257">
    <property type="entry name" value="PROKAR_LIPOPROTEIN"/>
    <property type="match status" value="1"/>
</dbReference>
<evidence type="ECO:0000259" key="2">
    <source>
        <dbReference type="Pfam" id="PF14285"/>
    </source>
</evidence>
<evidence type="ECO:0000313" key="3">
    <source>
        <dbReference type="EMBL" id="MBR1369576.1"/>
    </source>
</evidence>
<feature type="region of interest" description="Disordered" evidence="1">
    <location>
        <begin position="34"/>
        <end position="53"/>
    </location>
</feature>
<reference evidence="3" key="1">
    <citation type="submission" date="2014-12" db="EMBL/GenBank/DDBJ databases">
        <authorList>
            <person name="Huang H.-H."/>
            <person name="Chen S.-C."/>
            <person name="Lai M.-C."/>
        </authorList>
    </citation>
    <scope>NUCLEOTIDE SEQUENCE</scope>
    <source>
        <strain evidence="3">K1F9705b</strain>
    </source>
</reference>